<dbReference type="SUPFAM" id="SSF48264">
    <property type="entry name" value="Cytochrome P450"/>
    <property type="match status" value="1"/>
</dbReference>
<keyword evidence="3" id="KW-0560">Oxidoreductase</keyword>
<dbReference type="PANTHER" id="PTHR24305">
    <property type="entry name" value="CYTOCHROME P450"/>
    <property type="match status" value="1"/>
</dbReference>
<comment type="cofactor">
    <cofactor evidence="1">
        <name>heme</name>
        <dbReference type="ChEBI" id="CHEBI:30413"/>
    </cofactor>
</comment>
<dbReference type="Pfam" id="PF00067">
    <property type="entry name" value="p450"/>
    <property type="match status" value="1"/>
</dbReference>
<evidence type="ECO:0000313" key="6">
    <source>
        <dbReference type="Proteomes" id="UP001219567"/>
    </source>
</evidence>
<dbReference type="GO" id="GO:0020037">
    <property type="term" value="F:heme binding"/>
    <property type="evidence" value="ECO:0007669"/>
    <property type="project" value="InterPro"/>
</dbReference>
<evidence type="ECO:0000256" key="3">
    <source>
        <dbReference type="ARBA" id="ARBA00023002"/>
    </source>
</evidence>
<accession>A0AAJ6CIQ1</accession>
<proteinExistence type="predicted"/>
<sequence length="226" mass="26078">MICFGEILSESSYLDELLSLIELHDEVFSNATFNTFARHRIYRLLPWTRANKSLRTYQTRWRAFCSRVVDSSKANGYSSPVLAAYSSVEDNLLTEDEWLQTWNLLWVGSNPVFCKALRAEIDSQYTMQDDRNDLEVREAIFHDYIGSSETLLNASYLETLRISPPAFFSLPELMPRDLTIGDWMIPKGFPFIVDAWALNHSVSEWAEDADEFNPRRFQGLNPGASR</sequence>
<dbReference type="Proteomes" id="UP001219567">
    <property type="component" value="Chromosome 7"/>
</dbReference>
<gene>
    <name evidence="5" type="ORF">MYAM1_003967</name>
</gene>
<evidence type="ECO:0000256" key="1">
    <source>
        <dbReference type="ARBA" id="ARBA00001971"/>
    </source>
</evidence>
<evidence type="ECO:0000313" key="5">
    <source>
        <dbReference type="EMBL" id="WFD01205.1"/>
    </source>
</evidence>
<evidence type="ECO:0000256" key="4">
    <source>
        <dbReference type="ARBA" id="ARBA00023004"/>
    </source>
</evidence>
<dbReference type="EMBL" id="CP119949">
    <property type="protein sequence ID" value="WFD01205.1"/>
    <property type="molecule type" value="Genomic_DNA"/>
</dbReference>
<dbReference type="InterPro" id="IPR001128">
    <property type="entry name" value="Cyt_P450"/>
</dbReference>
<dbReference type="GO" id="GO:0004497">
    <property type="term" value="F:monooxygenase activity"/>
    <property type="evidence" value="ECO:0007669"/>
    <property type="project" value="InterPro"/>
</dbReference>
<dbReference type="PANTHER" id="PTHR24305:SF235">
    <property type="entry name" value="CYTOCHROME P450 MONOOXYGENASE APDB-RELATED"/>
    <property type="match status" value="1"/>
</dbReference>
<feature type="non-terminal residue" evidence="5">
    <location>
        <position position="226"/>
    </location>
</feature>
<dbReference type="InterPro" id="IPR050121">
    <property type="entry name" value="Cytochrome_P450_monoxygenase"/>
</dbReference>
<organism evidence="5 6">
    <name type="scientific">Malassezia yamatoensis</name>
    <dbReference type="NCBI Taxonomy" id="253288"/>
    <lineage>
        <taxon>Eukaryota</taxon>
        <taxon>Fungi</taxon>
        <taxon>Dikarya</taxon>
        <taxon>Basidiomycota</taxon>
        <taxon>Ustilaginomycotina</taxon>
        <taxon>Malasseziomycetes</taxon>
        <taxon>Malasseziales</taxon>
        <taxon>Malasseziaceae</taxon>
        <taxon>Malassezia</taxon>
    </lineage>
</organism>
<keyword evidence="6" id="KW-1185">Reference proteome</keyword>
<dbReference type="Gene3D" id="1.10.630.10">
    <property type="entry name" value="Cytochrome P450"/>
    <property type="match status" value="1"/>
</dbReference>
<evidence type="ECO:0000256" key="2">
    <source>
        <dbReference type="ARBA" id="ARBA00022723"/>
    </source>
</evidence>
<name>A0AAJ6CIQ1_9BASI</name>
<dbReference type="AlphaFoldDB" id="A0AAJ6CIQ1"/>
<dbReference type="GO" id="GO:0044550">
    <property type="term" value="P:secondary metabolite biosynthetic process"/>
    <property type="evidence" value="ECO:0007669"/>
    <property type="project" value="UniProtKB-ARBA"/>
</dbReference>
<protein>
    <submittedName>
        <fullName evidence="5">Uncharacterized protein</fullName>
    </submittedName>
</protein>
<dbReference type="InterPro" id="IPR036396">
    <property type="entry name" value="Cyt_P450_sf"/>
</dbReference>
<keyword evidence="4" id="KW-0408">Iron</keyword>
<reference evidence="5 6" key="1">
    <citation type="submission" date="2023-03" db="EMBL/GenBank/DDBJ databases">
        <title>Mating type loci evolution in Malassezia.</title>
        <authorList>
            <person name="Coelho M.A."/>
        </authorList>
    </citation>
    <scope>NUCLEOTIDE SEQUENCE [LARGE SCALE GENOMIC DNA]</scope>
    <source>
        <strain evidence="5 6">CBS 9725</strain>
    </source>
</reference>
<dbReference type="GO" id="GO:0005506">
    <property type="term" value="F:iron ion binding"/>
    <property type="evidence" value="ECO:0007669"/>
    <property type="project" value="InterPro"/>
</dbReference>
<dbReference type="GO" id="GO:0016705">
    <property type="term" value="F:oxidoreductase activity, acting on paired donors, with incorporation or reduction of molecular oxygen"/>
    <property type="evidence" value="ECO:0007669"/>
    <property type="project" value="InterPro"/>
</dbReference>
<keyword evidence="2" id="KW-0479">Metal-binding</keyword>